<evidence type="ECO:0000256" key="6">
    <source>
        <dbReference type="ARBA" id="ARBA00022679"/>
    </source>
</evidence>
<dbReference type="InterPro" id="IPR013767">
    <property type="entry name" value="PAS_fold"/>
</dbReference>
<comment type="catalytic activity">
    <reaction evidence="1">
        <text>ATP + protein L-histidine = ADP + protein N-phospho-L-histidine.</text>
        <dbReference type="EC" id="2.7.13.3"/>
    </reaction>
</comment>
<evidence type="ECO:0000313" key="18">
    <source>
        <dbReference type="EMBL" id="TCL03324.1"/>
    </source>
</evidence>
<keyword evidence="4" id="KW-1003">Cell membrane</keyword>
<gene>
    <name evidence="18" type="ORF">EZJ58_1386</name>
</gene>
<dbReference type="Pfam" id="PF17203">
    <property type="entry name" value="sCache_3_2"/>
    <property type="match status" value="1"/>
</dbReference>
<evidence type="ECO:0000256" key="2">
    <source>
        <dbReference type="ARBA" id="ARBA00004651"/>
    </source>
</evidence>
<dbReference type="RefSeq" id="WP_132922203.1">
    <property type="nucleotide sequence ID" value="NZ_SJOI01000001.1"/>
</dbReference>
<keyword evidence="7 16" id="KW-0812">Transmembrane</keyword>
<evidence type="ECO:0000256" key="5">
    <source>
        <dbReference type="ARBA" id="ARBA00022553"/>
    </source>
</evidence>
<dbReference type="PANTHER" id="PTHR43547:SF10">
    <property type="entry name" value="SENSOR HISTIDINE KINASE DCUS"/>
    <property type="match status" value="1"/>
</dbReference>
<dbReference type="NCBIfam" id="NF008298">
    <property type="entry name" value="PRK11086.1"/>
    <property type="match status" value="1"/>
</dbReference>
<dbReference type="InterPro" id="IPR029151">
    <property type="entry name" value="Sensor-like_sf"/>
</dbReference>
<dbReference type="GO" id="GO:0005886">
    <property type="term" value="C:plasma membrane"/>
    <property type="evidence" value="ECO:0007669"/>
    <property type="project" value="UniProtKB-SubCell"/>
</dbReference>
<keyword evidence="5" id="KW-0597">Phosphoprotein</keyword>
<dbReference type="EMBL" id="SJOI01000001">
    <property type="protein sequence ID" value="TCL03324.1"/>
    <property type="molecule type" value="Genomic_DNA"/>
</dbReference>
<keyword evidence="19" id="KW-1185">Reference proteome</keyword>
<dbReference type="GO" id="GO:0000155">
    <property type="term" value="F:phosphorelay sensor kinase activity"/>
    <property type="evidence" value="ECO:0007669"/>
    <property type="project" value="InterPro"/>
</dbReference>
<dbReference type="Gene3D" id="3.30.450.20">
    <property type="entry name" value="PAS domain"/>
    <property type="match status" value="2"/>
</dbReference>
<protein>
    <recommendedName>
        <fullName evidence="15">Sensor histidine kinase DcuS</fullName>
        <ecNumber evidence="3">2.7.13.3</ecNumber>
    </recommendedName>
</protein>
<dbReference type="InterPro" id="IPR003594">
    <property type="entry name" value="HATPase_dom"/>
</dbReference>
<dbReference type="Gene3D" id="3.30.565.10">
    <property type="entry name" value="Histidine kinase-like ATPase, C-terminal domain"/>
    <property type="match status" value="1"/>
</dbReference>
<dbReference type="AlphaFoldDB" id="A0A4R1N7P7"/>
<dbReference type="InterPro" id="IPR033463">
    <property type="entry name" value="sCache_3"/>
</dbReference>
<evidence type="ECO:0000259" key="17">
    <source>
        <dbReference type="PROSITE" id="PS50109"/>
    </source>
</evidence>
<evidence type="ECO:0000256" key="16">
    <source>
        <dbReference type="SAM" id="Phobius"/>
    </source>
</evidence>
<evidence type="ECO:0000256" key="15">
    <source>
        <dbReference type="ARBA" id="ARBA00067636"/>
    </source>
</evidence>
<name>A0A4R1N7P7_9GAMM</name>
<keyword evidence="8" id="KW-0547">Nucleotide-binding</keyword>
<accession>A0A4R1N7P7</accession>
<dbReference type="PANTHER" id="PTHR43547">
    <property type="entry name" value="TWO-COMPONENT HISTIDINE KINASE"/>
    <property type="match status" value="1"/>
</dbReference>
<comment type="caution">
    <text evidence="18">The sequence shown here is derived from an EMBL/GenBank/DDBJ whole genome shotgun (WGS) entry which is preliminary data.</text>
</comment>
<dbReference type="EC" id="2.7.13.3" evidence="3"/>
<keyword evidence="12" id="KW-0902">Two-component regulatory system</keyword>
<dbReference type="InterPro" id="IPR039506">
    <property type="entry name" value="SPOB_a"/>
</dbReference>
<dbReference type="InterPro" id="IPR005467">
    <property type="entry name" value="His_kinase_dom"/>
</dbReference>
<dbReference type="Pfam" id="PF02518">
    <property type="entry name" value="HATPase_c"/>
    <property type="match status" value="1"/>
</dbReference>
<dbReference type="FunFam" id="3.30.450.20:FF:000018">
    <property type="entry name" value="Sensor histidine kinase DcuS"/>
    <property type="match status" value="1"/>
</dbReference>
<dbReference type="InterPro" id="IPR004358">
    <property type="entry name" value="Sig_transdc_His_kin-like_C"/>
</dbReference>
<evidence type="ECO:0000256" key="4">
    <source>
        <dbReference type="ARBA" id="ARBA00022475"/>
    </source>
</evidence>
<feature type="transmembrane region" description="Helical" evidence="16">
    <location>
        <begin position="20"/>
        <end position="41"/>
    </location>
</feature>
<dbReference type="Pfam" id="PF14689">
    <property type="entry name" value="SPOB_a"/>
    <property type="match status" value="1"/>
</dbReference>
<evidence type="ECO:0000256" key="7">
    <source>
        <dbReference type="ARBA" id="ARBA00022692"/>
    </source>
</evidence>
<keyword evidence="11 16" id="KW-1133">Transmembrane helix</keyword>
<keyword evidence="10" id="KW-0067">ATP-binding</keyword>
<dbReference type="GO" id="GO:0006355">
    <property type="term" value="P:regulation of DNA-templated transcription"/>
    <property type="evidence" value="ECO:0007669"/>
    <property type="project" value="InterPro"/>
</dbReference>
<dbReference type="Pfam" id="PF00989">
    <property type="entry name" value="PAS"/>
    <property type="match status" value="1"/>
</dbReference>
<keyword evidence="9 18" id="KW-0418">Kinase</keyword>
<organism evidence="18 19">
    <name type="scientific">Sodalis ligni</name>
    <dbReference type="NCBI Taxonomy" id="2697027"/>
    <lineage>
        <taxon>Bacteria</taxon>
        <taxon>Pseudomonadati</taxon>
        <taxon>Pseudomonadota</taxon>
        <taxon>Gammaproteobacteria</taxon>
        <taxon>Enterobacterales</taxon>
        <taxon>Bruguierivoracaceae</taxon>
        <taxon>Sodalis</taxon>
    </lineage>
</organism>
<evidence type="ECO:0000256" key="10">
    <source>
        <dbReference type="ARBA" id="ARBA00022840"/>
    </source>
</evidence>
<comment type="function">
    <text evidence="14">Member of the two-component regulatory system DcuR/DcuS. Involved in the C4-dicarboxylate-stimulated regulation of the genes encoding the anaerobic fumarate respiratory system (frdABCD; nuoAN; dcuB; sdhCDAB; etc.). Weakly regulates the aerobic C4-dicarboxylate transporter dctA. Activates DcuR by phosphorylation.</text>
</comment>
<evidence type="ECO:0000256" key="8">
    <source>
        <dbReference type="ARBA" id="ARBA00022741"/>
    </source>
</evidence>
<dbReference type="PROSITE" id="PS50109">
    <property type="entry name" value="HIS_KIN"/>
    <property type="match status" value="1"/>
</dbReference>
<dbReference type="PRINTS" id="PR00344">
    <property type="entry name" value="BCTRLSENSOR"/>
</dbReference>
<dbReference type="GO" id="GO:0005524">
    <property type="term" value="F:ATP binding"/>
    <property type="evidence" value="ECO:0007669"/>
    <property type="project" value="UniProtKB-KW"/>
</dbReference>
<evidence type="ECO:0000256" key="13">
    <source>
        <dbReference type="ARBA" id="ARBA00023136"/>
    </source>
</evidence>
<proteinExistence type="predicted"/>
<dbReference type="InterPro" id="IPR036890">
    <property type="entry name" value="HATPase_C_sf"/>
</dbReference>
<keyword evidence="13 16" id="KW-0472">Membrane</keyword>
<sequence length="543" mass="59826">MSYVNPLLRSGKPFRLSTSLTLMVCGVLISVLLVVYTLFFIQLGQVALNGLEEKTFAIARTLADSPQIIGGLQDPGQAAAIQPYAERVRQSNNLLFVVVTDMHGIRYSHPEPALIGKHFIGDDLEPALEGKEYHAVNHGVLAEALRIFTPVYNDRHQPIGVIALGISLDKVHAVINENRWTIPWALLFGVLVGALGIWCLVSVIKRIMLGFEPYEISALFEQRNAMLHSIKEGVIAVDAQARITLINPEAKRLFKQSAPLETLLGGNNTGETWVSLLNLQTVLKTGLARRDEEINFNGSLLLTNTVPIVVGKHIIGAVATFRDKTEISQLLQRLSGISNYADALRTQSHEFKNKLHVILGMLHMKNYPQLENYILQTANTYQTEIGSLMRKIKSPVMAGFMLGKINRARDMNIMLSVSEDSLLPDAQNEQTTMTLVTVLGNVIENAMEAIGNEENHEIIVSFHHQDEQLHCVVSDDGPGIQASLVPRIFELGFSTKGEDRGLGLSLVKQSLDAAGGTVELESEPGVFTQFFIQLPYKSTVAIP</sequence>
<evidence type="ECO:0000256" key="9">
    <source>
        <dbReference type="ARBA" id="ARBA00022777"/>
    </source>
</evidence>
<evidence type="ECO:0000256" key="1">
    <source>
        <dbReference type="ARBA" id="ARBA00000085"/>
    </source>
</evidence>
<keyword evidence="6" id="KW-0808">Transferase</keyword>
<evidence type="ECO:0000256" key="12">
    <source>
        <dbReference type="ARBA" id="ARBA00023012"/>
    </source>
</evidence>
<dbReference type="SUPFAM" id="SSF55874">
    <property type="entry name" value="ATPase domain of HSP90 chaperone/DNA topoisomerase II/histidine kinase"/>
    <property type="match status" value="1"/>
</dbReference>
<feature type="domain" description="Histidine kinase" evidence="17">
    <location>
        <begin position="346"/>
        <end position="538"/>
    </location>
</feature>
<dbReference type="SUPFAM" id="SSF103190">
    <property type="entry name" value="Sensory domain-like"/>
    <property type="match status" value="1"/>
</dbReference>
<evidence type="ECO:0000256" key="11">
    <source>
        <dbReference type="ARBA" id="ARBA00022989"/>
    </source>
</evidence>
<dbReference type="FunFam" id="1.10.287.130:FF:000011">
    <property type="entry name" value="Sensor histidine kinase DcuS"/>
    <property type="match status" value="1"/>
</dbReference>
<dbReference type="SUPFAM" id="SSF55890">
    <property type="entry name" value="Sporulation response regulatory protein Spo0B"/>
    <property type="match status" value="1"/>
</dbReference>
<dbReference type="InterPro" id="IPR016120">
    <property type="entry name" value="Sig_transdc_His_kin_SpoOB"/>
</dbReference>
<comment type="subcellular location">
    <subcellularLocation>
        <location evidence="2">Cell membrane</location>
        <topology evidence="2">Multi-pass membrane protein</topology>
    </subcellularLocation>
</comment>
<evidence type="ECO:0000313" key="19">
    <source>
        <dbReference type="Proteomes" id="UP000294555"/>
    </source>
</evidence>
<evidence type="ECO:0000256" key="3">
    <source>
        <dbReference type="ARBA" id="ARBA00012438"/>
    </source>
</evidence>
<reference evidence="18 19" key="1">
    <citation type="submission" date="2019-02" db="EMBL/GenBank/DDBJ databases">
        <title>Investigation of anaerobic lignin degradation for improved lignocellulosic biofuels.</title>
        <authorList>
            <person name="Deangelis K."/>
        </authorList>
    </citation>
    <scope>NUCLEOTIDE SEQUENCE [LARGE SCALE GENOMIC DNA]</scope>
    <source>
        <strain evidence="18 19">159R</strain>
    </source>
</reference>
<evidence type="ECO:0000256" key="14">
    <source>
        <dbReference type="ARBA" id="ARBA00054880"/>
    </source>
</evidence>
<dbReference type="Proteomes" id="UP000294555">
    <property type="component" value="Unassembled WGS sequence"/>
</dbReference>
<dbReference type="SMART" id="SM00387">
    <property type="entry name" value="HATPase_c"/>
    <property type="match status" value="1"/>
</dbReference>
<feature type="transmembrane region" description="Helical" evidence="16">
    <location>
        <begin position="184"/>
        <end position="204"/>
    </location>
</feature>
<dbReference type="OrthoDB" id="9792686at2"/>
<dbReference type="Gene3D" id="1.10.287.130">
    <property type="match status" value="1"/>
</dbReference>